<reference evidence="2 3" key="1">
    <citation type="journal article" date="2012" name="J. Bacteriol.">
        <title>Draft Genome Sequence of an Ammonia-Oxidizing Archaeon, "Candidatus Nitrosopumilus sediminis" AR2, from Svalbard in the Arctic Circle.</title>
        <authorList>
            <person name="Park S.J."/>
            <person name="Kim J.G."/>
            <person name="Jung M.Y."/>
            <person name="Kim S.J."/>
            <person name="Cha I.T."/>
            <person name="Ghai R."/>
            <person name="Martin-Cuadrado A.B."/>
            <person name="Rodriguez-Valera F."/>
            <person name="Rhee S.K."/>
        </authorList>
    </citation>
    <scope>NUCLEOTIDE SEQUENCE [LARGE SCALE GENOMIC DNA]</scope>
    <source>
        <strain evidence="2 3">AR2</strain>
    </source>
</reference>
<organism evidence="2 3">
    <name type="scientific">Candidatus Nitrosopumilus sediminis</name>
    <dbReference type="NCBI Taxonomy" id="1229909"/>
    <lineage>
        <taxon>Archaea</taxon>
        <taxon>Nitrososphaerota</taxon>
        <taxon>Nitrososphaeria</taxon>
        <taxon>Nitrosopumilales</taxon>
        <taxon>Nitrosopumilaceae</taxon>
        <taxon>Nitrosopumilus</taxon>
    </lineage>
</organism>
<dbReference type="Proteomes" id="UP000006100">
    <property type="component" value="Chromosome"/>
</dbReference>
<name>K0BFM6_9ARCH</name>
<dbReference type="STRING" id="1229909.NSED_06615"/>
<dbReference type="HOGENOM" id="CLU_170329_2_0_2"/>
<dbReference type="KEGG" id="nir:NSED_06615"/>
<evidence type="ECO:0000313" key="3">
    <source>
        <dbReference type="Proteomes" id="UP000006100"/>
    </source>
</evidence>
<proteinExistence type="predicted"/>
<keyword evidence="3" id="KW-1185">Reference proteome</keyword>
<gene>
    <name evidence="2" type="ORF">NSED_06615</name>
</gene>
<protein>
    <submittedName>
        <fullName evidence="2">AsnC/Lrp family regulatory protein</fullName>
    </submittedName>
</protein>
<dbReference type="eggNOG" id="arCOG01117">
    <property type="taxonomic scope" value="Archaea"/>
</dbReference>
<dbReference type="SUPFAM" id="SSF54909">
    <property type="entry name" value="Dimeric alpha+beta barrel"/>
    <property type="match status" value="1"/>
</dbReference>
<dbReference type="InterPro" id="IPR011008">
    <property type="entry name" value="Dimeric_a/b-barrel"/>
</dbReference>
<dbReference type="PATRIC" id="fig|1229909.8.peg.1455"/>
<sequence length="82" mass="9352">MLDKVMHKGFILLNCDLGAEEYIVDELKQMQNIPNAHLTFGAYDVIAEVETENQEEFEKLIATIRKLSRVVSTMTLNVIVPE</sequence>
<evidence type="ECO:0000313" key="2">
    <source>
        <dbReference type="EMBL" id="AFS83121.1"/>
    </source>
</evidence>
<dbReference type="AlphaFoldDB" id="K0BFM6"/>
<dbReference type="Pfam" id="PF01037">
    <property type="entry name" value="AsnC_trans_reg"/>
    <property type="match status" value="1"/>
</dbReference>
<evidence type="ECO:0000259" key="1">
    <source>
        <dbReference type="Pfam" id="PF01037"/>
    </source>
</evidence>
<dbReference type="Gene3D" id="3.30.70.920">
    <property type="match status" value="1"/>
</dbReference>
<dbReference type="EMBL" id="CP003843">
    <property type="protein sequence ID" value="AFS83121.1"/>
    <property type="molecule type" value="Genomic_DNA"/>
</dbReference>
<feature type="domain" description="Transcription regulator AsnC/Lrp ligand binding" evidence="1">
    <location>
        <begin position="18"/>
        <end position="76"/>
    </location>
</feature>
<dbReference type="InterPro" id="IPR019887">
    <property type="entry name" value="Tscrpt_reg_AsnC/Lrp_C"/>
</dbReference>
<accession>K0BFM6</accession>